<dbReference type="InterPro" id="IPR011089">
    <property type="entry name" value="GmrSD_C"/>
</dbReference>
<dbReference type="PANTHER" id="PTHR35149">
    <property type="entry name" value="SLL5132 PROTEIN"/>
    <property type="match status" value="1"/>
</dbReference>
<evidence type="ECO:0008006" key="5">
    <source>
        <dbReference type="Google" id="ProtNLM"/>
    </source>
</evidence>
<gene>
    <name evidence="3" type="ordered locus">Poras_1227</name>
</gene>
<dbReference type="OrthoDB" id="9798761at2"/>
<feature type="domain" description="GmrSD restriction endonucleases C-terminal" evidence="2">
    <location>
        <begin position="431"/>
        <end position="564"/>
    </location>
</feature>
<evidence type="ECO:0000259" key="1">
    <source>
        <dbReference type="Pfam" id="PF03235"/>
    </source>
</evidence>
<dbReference type="PANTHER" id="PTHR35149:SF2">
    <property type="entry name" value="DUF262 DOMAIN-CONTAINING PROTEIN"/>
    <property type="match status" value="1"/>
</dbReference>
<dbReference type="Proteomes" id="UP000006545">
    <property type="component" value="Chromosome"/>
</dbReference>
<keyword evidence="4" id="KW-1185">Reference proteome</keyword>
<protein>
    <recommendedName>
        <fullName evidence="5">DUF262 domain-containing protein</fullName>
    </recommendedName>
</protein>
<dbReference type="HOGENOM" id="CLU_011736_2_0_10"/>
<dbReference type="eggNOG" id="COG1479">
    <property type="taxonomic scope" value="Bacteria"/>
</dbReference>
<dbReference type="AlphaFoldDB" id="F4KLT2"/>
<reference evidence="4" key="1">
    <citation type="submission" date="2011-04" db="EMBL/GenBank/DDBJ databases">
        <title>The complete genome of Porphyromonas asaccharolytica DSM 20707.</title>
        <authorList>
            <person name="Lucas S."/>
            <person name="Han J."/>
            <person name="Lapidus A."/>
            <person name="Bruce D."/>
            <person name="Goodwin L."/>
            <person name="Pitluck S."/>
            <person name="Peters L."/>
            <person name="Kyrpides N."/>
            <person name="Mavromatis K."/>
            <person name="Ivanova N."/>
            <person name="Ovchinnikova G."/>
            <person name="Pagani I."/>
            <person name="Lu M."/>
            <person name="Detter J.C."/>
            <person name="Tapia R."/>
            <person name="Han C."/>
            <person name="Land M."/>
            <person name="Hauser L."/>
            <person name="Markowitz V."/>
            <person name="Cheng J.-F."/>
            <person name="Hugenholtz P."/>
            <person name="Woyke T."/>
            <person name="Wu D."/>
            <person name="Gronow S."/>
            <person name="Wellnitz S."/>
            <person name="Brambilla E."/>
            <person name="Klenk H.-P."/>
            <person name="Eisen J.A."/>
        </authorList>
    </citation>
    <scope>NUCLEOTIDE SEQUENCE [LARGE SCALE GENOMIC DNA]</scope>
    <source>
        <strain evidence="4">ATCC 25260 / DSM 20707 / VPI 4198</strain>
    </source>
</reference>
<dbReference type="KEGG" id="pah:Poras_1227"/>
<dbReference type="EMBL" id="CP002689">
    <property type="protein sequence ID" value="AEE13167.1"/>
    <property type="molecule type" value="Genomic_DNA"/>
</dbReference>
<dbReference type="RefSeq" id="WP_013760588.1">
    <property type="nucleotide sequence ID" value="NC_015501.1"/>
</dbReference>
<dbReference type="Pfam" id="PF03235">
    <property type="entry name" value="GmrSD_N"/>
    <property type="match status" value="1"/>
</dbReference>
<proteinExistence type="predicted"/>
<name>F4KLT2_PORAD</name>
<accession>F4KLT2</accession>
<dbReference type="InterPro" id="IPR004919">
    <property type="entry name" value="GmrSD_N"/>
</dbReference>
<feature type="domain" description="GmrSD restriction endonucleases N-terminal" evidence="1">
    <location>
        <begin position="15"/>
        <end position="227"/>
    </location>
</feature>
<evidence type="ECO:0000313" key="3">
    <source>
        <dbReference type="EMBL" id="AEE13167.1"/>
    </source>
</evidence>
<sequence length="731" mass="84796">MKASDTSIFNALSPNTALFFIPPYQRAYSWEKEQIYRFFDDVMRLVHSELDPKQKDKQEHFFGTLVYKSEPTGSFINLNVIIDGQQRLTTSLLFCIALRDLSTDPQERADMTNTLLTSSNSSFEDHVKLKQVTADFDAYRALVRGDEERVPGKVTDAYKLFIKLLTPKLQIEGLTIRHFITALQRINVVTILLDERPYKGEDPQVIFETLNSLGKPLTLSDLIRNYILLGMPSKEQTKTYDKEWQPKIEQPLGEAYLSKFFRDYLQCRDKKPYKVVNDNNTKELYYQFKGFVEQTFTSRDAFIKDIQSYVPCYLSIIDPSHYEDATSYSETIRELLCNIFEDITSEAFKPVVLELLHMYQAKAPATTISGALLIETLESIRTYLIRRRVLSLTIGENMNIPLLTSYLPAVANQQTSLMDVLANQFYHLRFPNDKEVRDTLERIAFYKGLNKYSKFILGKMEEQHTKVAVPFKDKAVTIEHIMPQTLNEVWRSELGEEKAEEVHQHYLHNIGNLILTEFNSEMGNKSFADKKSRLATSTIRYSHDICQYEQWCEESILDHQDRMISLFLDTFSLPDEYKLANNWRDANKQATETLFYPLESDPTILTGRKPKAVVLFGSTVEVKSWRTLLLLFFKNLFDQHPQAKSILFDNQKEVLGRADALILWKDLKSKPVSYRHLYKTIDNKDCYKETSDIADDCICINATLNTQALIDRIARVMRLLDLDSEEVIIKL</sequence>
<evidence type="ECO:0000259" key="2">
    <source>
        <dbReference type="Pfam" id="PF07510"/>
    </source>
</evidence>
<evidence type="ECO:0000313" key="4">
    <source>
        <dbReference type="Proteomes" id="UP000006545"/>
    </source>
</evidence>
<dbReference type="Pfam" id="PF07510">
    <property type="entry name" value="GmrSD_C"/>
    <property type="match status" value="1"/>
</dbReference>
<organism evidence="3 4">
    <name type="scientific">Porphyromonas asaccharolytica (strain ATCC 25260 / DSM 20707 / BCRC 10618 / CCUG 7834 / JCM 6326 / LMG 13178 / VPI 4198 / B440)</name>
    <name type="common">Bacteroides asaccharolyticus</name>
    <dbReference type="NCBI Taxonomy" id="879243"/>
    <lineage>
        <taxon>Bacteria</taxon>
        <taxon>Pseudomonadati</taxon>
        <taxon>Bacteroidota</taxon>
        <taxon>Bacteroidia</taxon>
        <taxon>Bacteroidales</taxon>
        <taxon>Porphyromonadaceae</taxon>
        <taxon>Porphyromonas</taxon>
    </lineage>
</organism>
<dbReference type="STRING" id="879243.Poras_1227"/>